<dbReference type="AlphaFoldDB" id="A0A484HKJ1"/>
<keyword evidence="1" id="KW-0813">Transport</keyword>
<dbReference type="Pfam" id="PF13183">
    <property type="entry name" value="Fer4_8"/>
    <property type="match status" value="1"/>
</dbReference>
<dbReference type="NCBIfam" id="NF045724">
    <property type="entry name" value="ferredox_TmcB"/>
    <property type="match status" value="1"/>
</dbReference>
<keyword evidence="5" id="KW-0408">Iron</keyword>
<evidence type="ECO:0000256" key="2">
    <source>
        <dbReference type="ARBA" id="ARBA00022485"/>
    </source>
</evidence>
<keyword evidence="4" id="KW-0249">Electron transport</keyword>
<organism evidence="9">
    <name type="scientific">uncultured Desulfobacteraceae bacterium</name>
    <dbReference type="NCBI Taxonomy" id="218296"/>
    <lineage>
        <taxon>Bacteria</taxon>
        <taxon>Pseudomonadati</taxon>
        <taxon>Thermodesulfobacteriota</taxon>
        <taxon>Desulfobacteria</taxon>
        <taxon>Desulfobacterales</taxon>
        <taxon>Desulfobacteraceae</taxon>
        <taxon>environmental samples</taxon>
    </lineage>
</organism>
<accession>A0A484HKJ1</accession>
<dbReference type="InterPro" id="IPR004017">
    <property type="entry name" value="Cys_rich_dom"/>
</dbReference>
<evidence type="ECO:0000256" key="5">
    <source>
        <dbReference type="ARBA" id="ARBA00023004"/>
    </source>
</evidence>
<dbReference type="PANTHER" id="PTHR43551">
    <property type="entry name" value="FUMARATE REDUCTASE IRON-SULFUR SUBUNIT"/>
    <property type="match status" value="1"/>
</dbReference>
<evidence type="ECO:0000256" key="1">
    <source>
        <dbReference type="ARBA" id="ARBA00022448"/>
    </source>
</evidence>
<evidence type="ECO:0000313" key="9">
    <source>
        <dbReference type="EMBL" id="VEN73401.1"/>
    </source>
</evidence>
<keyword evidence="2" id="KW-0004">4Fe-4S</keyword>
<evidence type="ECO:0000256" key="3">
    <source>
        <dbReference type="ARBA" id="ARBA00022723"/>
    </source>
</evidence>
<evidence type="ECO:0000259" key="8">
    <source>
        <dbReference type="Pfam" id="PF13183"/>
    </source>
</evidence>
<name>A0A484HKJ1_9BACT</name>
<keyword evidence="3" id="KW-0479">Metal-binding</keyword>
<gene>
    <name evidence="9" type="ORF">EPICR_170016</name>
</gene>
<dbReference type="EMBL" id="CAACVI010000009">
    <property type="protein sequence ID" value="VEN73401.1"/>
    <property type="molecule type" value="Genomic_DNA"/>
</dbReference>
<sequence length="450" mass="50748">MPKAEIKNETVMDEGLETAASKLTEEKIAAEIEHVIDKETGARLSHYLKTCVHCGLCSDACHFYLSNDKDPAFSPAGKVKQTLWEMIKKKGRVSPEFMKQAAVIASTQCNICKRCSMYCPFGIDIAYMILVVRRICHRLGMTPLYIQDTAHSHSATMNQMWVKDDEWPDTLQWQEEEARAEMPGLRIPIEKEGADIMYSVIGPEPKFQAQLLYQAAVIMNAAGADWTMPATPGWDNSDMAMYTGDNEIMGRVKREHFETAIRLRVKKIVMGECGHAFRSVYDMGNRWLGWKMPPIPTLHAIEFYYDLLKEGRIVIKEKLKETVTLHDPCNVSRGRGLHEKARFVVRELCENFVEMTPNREHNYCCAAGGGVINCGPPFKKSRVKGNRVKADQLKEAGKKGASILIAPCHNCHSGLEDINSHYDVGMEVKFISDIIYETMEKPVPGPDQAL</sequence>
<keyword evidence="6" id="KW-0411">Iron-sulfur</keyword>
<dbReference type="Pfam" id="PF02754">
    <property type="entry name" value="CCG"/>
    <property type="match status" value="1"/>
</dbReference>
<dbReference type="InterPro" id="IPR017896">
    <property type="entry name" value="4Fe4S_Fe-S-bd"/>
</dbReference>
<evidence type="ECO:0000256" key="4">
    <source>
        <dbReference type="ARBA" id="ARBA00022982"/>
    </source>
</evidence>
<dbReference type="GO" id="GO:0051539">
    <property type="term" value="F:4 iron, 4 sulfur cluster binding"/>
    <property type="evidence" value="ECO:0007669"/>
    <property type="project" value="UniProtKB-KW"/>
</dbReference>
<dbReference type="InterPro" id="IPR017900">
    <property type="entry name" value="4Fe4S_Fe_S_CS"/>
</dbReference>
<feature type="domain" description="Cysteine-rich" evidence="7">
    <location>
        <begin position="323"/>
        <end position="415"/>
    </location>
</feature>
<evidence type="ECO:0000259" key="7">
    <source>
        <dbReference type="Pfam" id="PF02754"/>
    </source>
</evidence>
<dbReference type="InterPro" id="IPR009051">
    <property type="entry name" value="Helical_ferredxn"/>
</dbReference>
<dbReference type="GO" id="GO:0046872">
    <property type="term" value="F:metal ion binding"/>
    <property type="evidence" value="ECO:0007669"/>
    <property type="project" value="UniProtKB-KW"/>
</dbReference>
<dbReference type="PROSITE" id="PS00198">
    <property type="entry name" value="4FE4S_FER_1"/>
    <property type="match status" value="1"/>
</dbReference>
<feature type="domain" description="4Fe-4S ferredoxin-type" evidence="8">
    <location>
        <begin position="48"/>
        <end position="123"/>
    </location>
</feature>
<protein>
    <submittedName>
        <fullName evidence="9">Ferredoxin</fullName>
    </submittedName>
</protein>
<dbReference type="Gene3D" id="1.10.1060.10">
    <property type="entry name" value="Alpha-helical ferredoxin"/>
    <property type="match status" value="1"/>
</dbReference>
<dbReference type="SUPFAM" id="SSF46548">
    <property type="entry name" value="alpha-helical ferredoxin"/>
    <property type="match status" value="1"/>
</dbReference>
<dbReference type="PANTHER" id="PTHR43551:SF1">
    <property type="entry name" value="HETERODISULFIDE REDUCTASE"/>
    <property type="match status" value="1"/>
</dbReference>
<dbReference type="GO" id="GO:0016491">
    <property type="term" value="F:oxidoreductase activity"/>
    <property type="evidence" value="ECO:0007669"/>
    <property type="project" value="UniProtKB-ARBA"/>
</dbReference>
<proteinExistence type="predicted"/>
<evidence type="ECO:0000256" key="6">
    <source>
        <dbReference type="ARBA" id="ARBA00023014"/>
    </source>
</evidence>
<reference evidence="9" key="1">
    <citation type="submission" date="2019-01" db="EMBL/GenBank/DDBJ databases">
        <authorList>
            <consortium name="Genoscope - CEA"/>
            <person name="William W."/>
        </authorList>
    </citation>
    <scope>NUCLEOTIDE SEQUENCE</scope>
    <source>
        <strain evidence="9">CR-1</strain>
    </source>
</reference>